<evidence type="ECO:0000256" key="5">
    <source>
        <dbReference type="ARBA" id="ARBA00023242"/>
    </source>
</evidence>
<dbReference type="PIRSF" id="PIRSF018300">
    <property type="entry name" value="DNA_pol_alph_2"/>
    <property type="match status" value="1"/>
</dbReference>
<feature type="domain" description="DNA polymerase alpha subunit B OB" evidence="8">
    <location>
        <begin position="176"/>
        <end position="294"/>
    </location>
</feature>
<evidence type="ECO:0000256" key="4">
    <source>
        <dbReference type="ARBA" id="ARBA00022705"/>
    </source>
</evidence>
<gene>
    <name evidence="9" type="ORF">PILCRDRAFT_812898</name>
</gene>
<dbReference type="InParanoid" id="A0A0C3GBB4"/>
<evidence type="ECO:0000313" key="9">
    <source>
        <dbReference type="EMBL" id="KIM89009.1"/>
    </source>
</evidence>
<dbReference type="InterPro" id="IPR007185">
    <property type="entry name" value="DNA_pol_a/d/e_bsu"/>
</dbReference>
<evidence type="ECO:0000256" key="6">
    <source>
        <dbReference type="PIRNR" id="PIRNR018300"/>
    </source>
</evidence>
<dbReference type="HOGENOM" id="CLU_014923_2_1_1"/>
<comment type="function">
    <text evidence="6">Accessory subunit of the DNA polymerase alpha complex (also known as the alpha DNA polymerase-primase complex) which plays an essential role in the initiation of DNA synthesis.</text>
</comment>
<evidence type="ECO:0000259" key="8">
    <source>
        <dbReference type="Pfam" id="PF22062"/>
    </source>
</evidence>
<dbReference type="GO" id="GO:0006270">
    <property type="term" value="P:DNA replication initiation"/>
    <property type="evidence" value="ECO:0007669"/>
    <property type="project" value="TreeGrafter"/>
</dbReference>
<comment type="subcellular location">
    <subcellularLocation>
        <location evidence="1 6">Nucleus</location>
    </subcellularLocation>
</comment>
<dbReference type="Pfam" id="PF22062">
    <property type="entry name" value="OB_DPOA2"/>
    <property type="match status" value="1"/>
</dbReference>
<feature type="domain" description="DNA polymerase alpha/delta/epsilon subunit B" evidence="7">
    <location>
        <begin position="322"/>
        <end position="553"/>
    </location>
</feature>
<dbReference type="Gene3D" id="3.60.21.60">
    <property type="match status" value="2"/>
</dbReference>
<sequence>MSTAELRKGLSESFGPTVASDEKLLSECVNMCQMFGLSATDLQYKWEALSFSSTYSIKIFTMDSCAALKAKCQRDKAAEQAKLSKAPGRAPMPRNMDMAKGRVGGPAKFGSANLDGALNVGLPPVRSLAGAPSFSDEKRNGIAGPSNVTFKGPATDEISRKKRAYRYMYEKVSERSEVLDDKIDEFAEIIREHYHIADLGDSSAATEDSIIVVGRICLDSESSSQNVKMNEASLILESSRMMGSGARIPLKFDAVVKVRGGSKGVGGMGLFPGAIVALRGKNGGGGWFLVEEILAMPPMKPSPISLGTGIKPEPGDSAFSMCIASGPFTPDADLNYKPWQTLCESLKTTKPTVLLLIGPFIDTLHPNIKNGDIESTPAHIFRAQFTQNLRDFLDLSPGSIVLLVPSIRDIINDHAVFPQSEFSAVFAGDPRIRLLPNPCRFTLNDLSFAVSSVDVLFHLKKEEFFKQAEEIDSVSPSGNDTSGSSDSMSNLCRHILQQRSFYPIFPVPLEISSDVNLDISHSEGLKLGSDPDSAQEYAPDILIVPSRLKHFSKLVDSTIAINPSFLVKNVYSTLSFGGHGMSAVRERINVELVKLN</sequence>
<dbReference type="Pfam" id="PF04042">
    <property type="entry name" value="DNA_pol_E_B"/>
    <property type="match status" value="1"/>
</dbReference>
<comment type="similarity">
    <text evidence="2 6">Belongs to the DNA polymerase alpha subunit B family.</text>
</comment>
<reference evidence="9 10" key="1">
    <citation type="submission" date="2014-04" db="EMBL/GenBank/DDBJ databases">
        <authorList>
            <consortium name="DOE Joint Genome Institute"/>
            <person name="Kuo A."/>
            <person name="Tarkka M."/>
            <person name="Buscot F."/>
            <person name="Kohler A."/>
            <person name="Nagy L.G."/>
            <person name="Floudas D."/>
            <person name="Copeland A."/>
            <person name="Barry K.W."/>
            <person name="Cichocki N."/>
            <person name="Veneault-Fourrey C."/>
            <person name="LaButti K."/>
            <person name="Lindquist E.A."/>
            <person name="Lipzen A."/>
            <person name="Lundell T."/>
            <person name="Morin E."/>
            <person name="Murat C."/>
            <person name="Sun H."/>
            <person name="Tunlid A."/>
            <person name="Henrissat B."/>
            <person name="Grigoriev I.V."/>
            <person name="Hibbett D.S."/>
            <person name="Martin F."/>
            <person name="Nordberg H.P."/>
            <person name="Cantor M.N."/>
            <person name="Hua S.X."/>
        </authorList>
    </citation>
    <scope>NUCLEOTIDE SEQUENCE [LARGE SCALE GENOMIC DNA]</scope>
    <source>
        <strain evidence="9 10">F 1598</strain>
    </source>
</reference>
<proteinExistence type="inferred from homology"/>
<reference evidence="10" key="2">
    <citation type="submission" date="2015-01" db="EMBL/GenBank/DDBJ databases">
        <title>Evolutionary Origins and Diversification of the Mycorrhizal Mutualists.</title>
        <authorList>
            <consortium name="DOE Joint Genome Institute"/>
            <consortium name="Mycorrhizal Genomics Consortium"/>
            <person name="Kohler A."/>
            <person name="Kuo A."/>
            <person name="Nagy L.G."/>
            <person name="Floudas D."/>
            <person name="Copeland A."/>
            <person name="Barry K.W."/>
            <person name="Cichocki N."/>
            <person name="Veneault-Fourrey C."/>
            <person name="LaButti K."/>
            <person name="Lindquist E.A."/>
            <person name="Lipzen A."/>
            <person name="Lundell T."/>
            <person name="Morin E."/>
            <person name="Murat C."/>
            <person name="Riley R."/>
            <person name="Ohm R."/>
            <person name="Sun H."/>
            <person name="Tunlid A."/>
            <person name="Henrissat B."/>
            <person name="Grigoriev I.V."/>
            <person name="Hibbett D.S."/>
            <person name="Martin F."/>
        </authorList>
    </citation>
    <scope>NUCLEOTIDE SEQUENCE [LARGE SCALE GENOMIC DNA]</scope>
    <source>
        <strain evidence="10">F 1598</strain>
    </source>
</reference>
<protein>
    <recommendedName>
        <fullName evidence="3 6">DNA polymerase alpha subunit B</fullName>
    </recommendedName>
</protein>
<dbReference type="EMBL" id="KN832975">
    <property type="protein sequence ID" value="KIM89009.1"/>
    <property type="molecule type" value="Genomic_DNA"/>
</dbReference>
<organism evidence="9 10">
    <name type="scientific">Piloderma croceum (strain F 1598)</name>
    <dbReference type="NCBI Taxonomy" id="765440"/>
    <lineage>
        <taxon>Eukaryota</taxon>
        <taxon>Fungi</taxon>
        <taxon>Dikarya</taxon>
        <taxon>Basidiomycota</taxon>
        <taxon>Agaricomycotina</taxon>
        <taxon>Agaricomycetes</taxon>
        <taxon>Agaricomycetidae</taxon>
        <taxon>Atheliales</taxon>
        <taxon>Atheliaceae</taxon>
        <taxon>Piloderma</taxon>
    </lineage>
</organism>
<dbReference type="FunCoup" id="A0A0C3GBB4">
    <property type="interactions" value="185"/>
</dbReference>
<dbReference type="GO" id="GO:0005658">
    <property type="term" value="C:alpha DNA polymerase:primase complex"/>
    <property type="evidence" value="ECO:0007669"/>
    <property type="project" value="TreeGrafter"/>
</dbReference>
<name>A0A0C3GBB4_PILCF</name>
<keyword evidence="4 6" id="KW-0235">DNA replication</keyword>
<evidence type="ECO:0000256" key="3">
    <source>
        <dbReference type="ARBA" id="ARBA00018596"/>
    </source>
</evidence>
<dbReference type="OrthoDB" id="336885at2759"/>
<dbReference type="GO" id="GO:0003677">
    <property type="term" value="F:DNA binding"/>
    <property type="evidence" value="ECO:0007669"/>
    <property type="project" value="InterPro"/>
</dbReference>
<evidence type="ECO:0000256" key="2">
    <source>
        <dbReference type="ARBA" id="ARBA00007299"/>
    </source>
</evidence>
<accession>A0A0C3GBB4</accession>
<evidence type="ECO:0000313" key="10">
    <source>
        <dbReference type="Proteomes" id="UP000054166"/>
    </source>
</evidence>
<dbReference type="Proteomes" id="UP000054166">
    <property type="component" value="Unassembled WGS sequence"/>
</dbReference>
<dbReference type="PANTHER" id="PTHR23061">
    <property type="entry name" value="DNA POLYMERASE 2 ALPHA 70 KDA SUBUNIT"/>
    <property type="match status" value="1"/>
</dbReference>
<dbReference type="PANTHER" id="PTHR23061:SF12">
    <property type="entry name" value="DNA POLYMERASE ALPHA SUBUNIT B"/>
    <property type="match status" value="1"/>
</dbReference>
<dbReference type="InterPro" id="IPR054300">
    <property type="entry name" value="OB_DPOA2"/>
</dbReference>
<evidence type="ECO:0000259" key="7">
    <source>
        <dbReference type="Pfam" id="PF04042"/>
    </source>
</evidence>
<dbReference type="InterPro" id="IPR016722">
    <property type="entry name" value="DNA_pol_alpha_bsu"/>
</dbReference>
<dbReference type="AlphaFoldDB" id="A0A0C3GBB4"/>
<dbReference type="STRING" id="765440.A0A0C3GBB4"/>
<evidence type="ECO:0000256" key="1">
    <source>
        <dbReference type="ARBA" id="ARBA00004123"/>
    </source>
</evidence>
<keyword evidence="10" id="KW-1185">Reference proteome</keyword>
<keyword evidence="5 6" id="KW-0539">Nucleus</keyword>